<dbReference type="GO" id="GO:0008198">
    <property type="term" value="F:ferrous iron binding"/>
    <property type="evidence" value="ECO:0007669"/>
    <property type="project" value="TreeGrafter"/>
</dbReference>
<evidence type="ECO:0000256" key="2">
    <source>
        <dbReference type="ARBA" id="ARBA00022434"/>
    </source>
</evidence>
<dbReference type="EMBL" id="KB110890">
    <property type="protein sequence ID" value="ELK26732.1"/>
    <property type="molecule type" value="Genomic_DNA"/>
</dbReference>
<evidence type="ECO:0000256" key="5">
    <source>
        <dbReference type="ARBA" id="ARBA00044942"/>
    </source>
</evidence>
<comment type="function">
    <text evidence="6">Stores iron in a soluble, non-toxic, readily available form. Important for iron homeostasis. Iron is taken up in the ferrous form and deposited as ferric hydroxides after oxidation. Also plays a role in delivery of iron to cells. Mediates iron uptake in capsule cells of the developing kidney. Delivery to lysosomes by the cargo receptor NCOA4 for autophagic degradation and release or iron.</text>
</comment>
<dbReference type="InterPro" id="IPR009078">
    <property type="entry name" value="Ferritin-like_SF"/>
</dbReference>
<dbReference type="GO" id="GO:0044754">
    <property type="term" value="C:autolysosome"/>
    <property type="evidence" value="ECO:0007669"/>
    <property type="project" value="UniProtKB-SubCell"/>
</dbReference>
<feature type="domain" description="Ferritin-like diiron" evidence="10">
    <location>
        <begin position="1"/>
        <end position="60"/>
    </location>
</feature>
<dbReference type="InterPro" id="IPR009040">
    <property type="entry name" value="Ferritin-like_diiron"/>
</dbReference>
<feature type="binding site" evidence="8">
    <location>
        <position position="42"/>
    </location>
    <ligand>
        <name>Fe cation</name>
        <dbReference type="ChEBI" id="CHEBI:24875"/>
        <label>1</label>
    </ligand>
</feature>
<dbReference type="Gene3D" id="1.20.1260.10">
    <property type="match status" value="1"/>
</dbReference>
<dbReference type="InterPro" id="IPR008331">
    <property type="entry name" value="Ferritin_DPS_dom"/>
</dbReference>
<dbReference type="InterPro" id="IPR012347">
    <property type="entry name" value="Ferritin-like"/>
</dbReference>
<dbReference type="GO" id="GO:0008199">
    <property type="term" value="F:ferric iron binding"/>
    <property type="evidence" value="ECO:0007669"/>
    <property type="project" value="InterPro"/>
</dbReference>
<dbReference type="InterPro" id="IPR001519">
    <property type="entry name" value="Ferritin"/>
</dbReference>
<dbReference type="Pfam" id="PF00210">
    <property type="entry name" value="Ferritin"/>
    <property type="match status" value="1"/>
</dbReference>
<keyword evidence="12" id="KW-1185">Reference proteome</keyword>
<dbReference type="GO" id="GO:0006826">
    <property type="term" value="P:iron ion transport"/>
    <property type="evidence" value="ECO:0007669"/>
    <property type="project" value="InterPro"/>
</dbReference>
<evidence type="ECO:0000256" key="1">
    <source>
        <dbReference type="ARBA" id="ARBA00007513"/>
    </source>
</evidence>
<dbReference type="PANTHER" id="PTHR11431:SF47">
    <property type="entry name" value="FERRITIN LIGHT CHAIN"/>
    <property type="match status" value="1"/>
</dbReference>
<evidence type="ECO:0000313" key="12">
    <source>
        <dbReference type="Proteomes" id="UP000010556"/>
    </source>
</evidence>
<dbReference type="PANTHER" id="PTHR11431">
    <property type="entry name" value="FERRITIN"/>
    <property type="match status" value="1"/>
</dbReference>
<accession>L5LKG0</accession>
<sequence>METTLALERNLNQALVELQALGSTHADPQLCDLLENHLLDEQVKLMKKMGGHLTHLRRLAGPRAGLGEYLFERPTLKLY</sequence>
<evidence type="ECO:0000256" key="6">
    <source>
        <dbReference type="ARBA" id="ARBA00045578"/>
    </source>
</evidence>
<feature type="binding site" evidence="8">
    <location>
        <position position="8"/>
    </location>
    <ligand>
        <name>Fe cation</name>
        <dbReference type="ChEBI" id="CHEBI:24875"/>
        <label>1</label>
    </ligand>
</feature>
<name>L5LKG0_MYODS</name>
<dbReference type="SUPFAM" id="SSF47240">
    <property type="entry name" value="Ferritin-like"/>
    <property type="match status" value="1"/>
</dbReference>
<reference evidence="12" key="1">
    <citation type="journal article" date="2013" name="Science">
        <title>Comparative analysis of bat genomes provides insight into the evolution of flight and immunity.</title>
        <authorList>
            <person name="Zhang G."/>
            <person name="Cowled C."/>
            <person name="Shi Z."/>
            <person name="Huang Z."/>
            <person name="Bishop-Lilly K.A."/>
            <person name="Fang X."/>
            <person name="Wynne J.W."/>
            <person name="Xiong Z."/>
            <person name="Baker M.L."/>
            <person name="Zhao W."/>
            <person name="Tachedjian M."/>
            <person name="Zhu Y."/>
            <person name="Zhou P."/>
            <person name="Jiang X."/>
            <person name="Ng J."/>
            <person name="Yang L."/>
            <person name="Wu L."/>
            <person name="Xiao J."/>
            <person name="Feng Y."/>
            <person name="Chen Y."/>
            <person name="Sun X."/>
            <person name="Zhang Y."/>
            <person name="Marsh G.A."/>
            <person name="Crameri G."/>
            <person name="Broder C.C."/>
            <person name="Frey K.G."/>
            <person name="Wang L.F."/>
            <person name="Wang J."/>
        </authorList>
    </citation>
    <scope>NUCLEOTIDE SEQUENCE [LARGE SCALE GENOMIC DNA]</scope>
</reference>
<evidence type="ECO:0000256" key="8">
    <source>
        <dbReference type="PIRSR" id="PIRSR601519-1"/>
    </source>
</evidence>
<evidence type="ECO:0000256" key="7">
    <source>
        <dbReference type="ARBA" id="ARBA00047045"/>
    </source>
</evidence>
<keyword evidence="3 8" id="KW-0479">Metal-binding</keyword>
<evidence type="ECO:0000313" key="11">
    <source>
        <dbReference type="EMBL" id="ELK26732.1"/>
    </source>
</evidence>
<dbReference type="GO" id="GO:0006879">
    <property type="term" value="P:intracellular iron ion homeostasis"/>
    <property type="evidence" value="ECO:0007669"/>
    <property type="project" value="UniProtKB-KW"/>
</dbReference>
<dbReference type="Proteomes" id="UP000010556">
    <property type="component" value="Unassembled WGS sequence"/>
</dbReference>
<comment type="similarity">
    <text evidence="1 9">Belongs to the ferritin family.</text>
</comment>
<organism evidence="11 12">
    <name type="scientific">Myotis davidii</name>
    <name type="common">David's myotis</name>
    <dbReference type="NCBI Taxonomy" id="225400"/>
    <lineage>
        <taxon>Eukaryota</taxon>
        <taxon>Metazoa</taxon>
        <taxon>Chordata</taxon>
        <taxon>Craniata</taxon>
        <taxon>Vertebrata</taxon>
        <taxon>Euteleostomi</taxon>
        <taxon>Mammalia</taxon>
        <taxon>Eutheria</taxon>
        <taxon>Laurasiatheria</taxon>
        <taxon>Chiroptera</taxon>
        <taxon>Yangochiroptera</taxon>
        <taxon>Vespertilionidae</taxon>
        <taxon>Myotis</taxon>
    </lineage>
</organism>
<protein>
    <recommendedName>
        <fullName evidence="9">Ferritin</fullName>
    </recommendedName>
</protein>
<evidence type="ECO:0000256" key="4">
    <source>
        <dbReference type="ARBA" id="ARBA00023004"/>
    </source>
</evidence>
<keyword evidence="2 9" id="KW-0409">Iron storage</keyword>
<evidence type="ECO:0000256" key="3">
    <source>
        <dbReference type="ARBA" id="ARBA00022723"/>
    </source>
</evidence>
<comment type="subcellular location">
    <subcellularLocation>
        <location evidence="5">Autolysosome</location>
    </subcellularLocation>
</comment>
<evidence type="ECO:0000256" key="9">
    <source>
        <dbReference type="RuleBase" id="RU361145"/>
    </source>
</evidence>
<gene>
    <name evidence="11" type="ORF">MDA_GLEAN10023990</name>
</gene>
<keyword evidence="4 8" id="KW-0408">Iron</keyword>
<comment type="subunit">
    <text evidence="7">Oligomer of 24 subunits. There are two types of subunits: L (light) chain and H (heavy) chain. The major chain can be light or heavy, depending on the species and tissue type. The functional molecule forms a roughly spherical shell with a diameter of 12 nm and contains a central cavity into which the insoluble mineral iron core is deposited. Interacts with NCOA4.</text>
</comment>
<evidence type="ECO:0000259" key="10">
    <source>
        <dbReference type="PROSITE" id="PS50905"/>
    </source>
</evidence>
<dbReference type="AlphaFoldDB" id="L5LKG0"/>
<proteinExistence type="inferred from homology"/>
<dbReference type="PROSITE" id="PS50905">
    <property type="entry name" value="FERRITIN_LIKE"/>
    <property type="match status" value="1"/>
</dbReference>